<protein>
    <submittedName>
        <fullName evidence="1">Uncharacterized protein</fullName>
    </submittedName>
</protein>
<proteinExistence type="predicted"/>
<reference evidence="1 2" key="1">
    <citation type="journal article" date="2018" name="Front. Plant Sci.">
        <title>Red Clover (Trifolium pratense) and Zigzag Clover (T. medium) - A Picture of Genomic Similarities and Differences.</title>
        <authorList>
            <person name="Dluhosova J."/>
            <person name="Istvanek J."/>
            <person name="Nedelnik J."/>
            <person name="Repkova J."/>
        </authorList>
    </citation>
    <scope>NUCLEOTIDE SEQUENCE [LARGE SCALE GENOMIC DNA]</scope>
    <source>
        <strain evidence="2">cv. 10/8</strain>
        <tissue evidence="1">Leaf</tissue>
    </source>
</reference>
<name>A0A392QMK6_9FABA</name>
<evidence type="ECO:0000313" key="1">
    <source>
        <dbReference type="EMBL" id="MCI24515.1"/>
    </source>
</evidence>
<dbReference type="Proteomes" id="UP000265520">
    <property type="component" value="Unassembled WGS sequence"/>
</dbReference>
<sequence>MRGYSQGHAKVAVMPTLAALVTGFFRNPSISVLSHA</sequence>
<evidence type="ECO:0000313" key="2">
    <source>
        <dbReference type="Proteomes" id="UP000265520"/>
    </source>
</evidence>
<dbReference type="AlphaFoldDB" id="A0A392QMK6"/>
<dbReference type="EMBL" id="LXQA010141923">
    <property type="protein sequence ID" value="MCI24515.1"/>
    <property type="molecule type" value="Genomic_DNA"/>
</dbReference>
<keyword evidence="2" id="KW-1185">Reference proteome</keyword>
<comment type="caution">
    <text evidence="1">The sequence shown here is derived from an EMBL/GenBank/DDBJ whole genome shotgun (WGS) entry which is preliminary data.</text>
</comment>
<accession>A0A392QMK6</accession>
<organism evidence="1 2">
    <name type="scientific">Trifolium medium</name>
    <dbReference type="NCBI Taxonomy" id="97028"/>
    <lineage>
        <taxon>Eukaryota</taxon>
        <taxon>Viridiplantae</taxon>
        <taxon>Streptophyta</taxon>
        <taxon>Embryophyta</taxon>
        <taxon>Tracheophyta</taxon>
        <taxon>Spermatophyta</taxon>
        <taxon>Magnoliopsida</taxon>
        <taxon>eudicotyledons</taxon>
        <taxon>Gunneridae</taxon>
        <taxon>Pentapetalae</taxon>
        <taxon>rosids</taxon>
        <taxon>fabids</taxon>
        <taxon>Fabales</taxon>
        <taxon>Fabaceae</taxon>
        <taxon>Papilionoideae</taxon>
        <taxon>50 kb inversion clade</taxon>
        <taxon>NPAAA clade</taxon>
        <taxon>Hologalegina</taxon>
        <taxon>IRL clade</taxon>
        <taxon>Trifolieae</taxon>
        <taxon>Trifolium</taxon>
    </lineage>
</organism>
<feature type="non-terminal residue" evidence="1">
    <location>
        <position position="36"/>
    </location>
</feature>